<feature type="repeat" description="TPR" evidence="5">
    <location>
        <begin position="983"/>
        <end position="1016"/>
    </location>
</feature>
<dbReference type="GO" id="GO:0006511">
    <property type="term" value="P:ubiquitin-dependent protein catabolic process"/>
    <property type="evidence" value="ECO:0007669"/>
    <property type="project" value="TreeGrafter"/>
</dbReference>
<dbReference type="GO" id="GO:0030001">
    <property type="term" value="P:metal ion transport"/>
    <property type="evidence" value="ECO:0007669"/>
    <property type="project" value="InterPro"/>
</dbReference>
<dbReference type="GO" id="GO:0016020">
    <property type="term" value="C:membrane"/>
    <property type="evidence" value="ECO:0007669"/>
    <property type="project" value="UniProtKB-SubCell"/>
</dbReference>
<dbReference type="CDD" id="cd22212">
    <property type="entry name" value="NDFIP-like"/>
    <property type="match status" value="1"/>
</dbReference>
<reference evidence="8" key="1">
    <citation type="submission" date="2020-01" db="EMBL/GenBank/DDBJ databases">
        <title>Genome Sequencing of Three Apophysomyces-Like Fungal Strains Confirms a Novel Fungal Genus in the Mucoromycota with divergent Burkholderia-like Endosymbiotic Bacteria.</title>
        <authorList>
            <person name="Stajich J.E."/>
            <person name="Macias A.M."/>
            <person name="Carter-House D."/>
            <person name="Lovett B."/>
            <person name="Kasson L.R."/>
            <person name="Berry K."/>
            <person name="Grigoriev I."/>
            <person name="Chang Y."/>
            <person name="Spatafora J."/>
            <person name="Kasson M.T."/>
        </authorList>
    </citation>
    <scope>NUCLEOTIDE SEQUENCE</scope>
    <source>
        <strain evidence="8">NRRL A-21654</strain>
    </source>
</reference>
<evidence type="ECO:0000256" key="4">
    <source>
        <dbReference type="ARBA" id="ARBA00023136"/>
    </source>
</evidence>
<evidence type="ECO:0000256" key="6">
    <source>
        <dbReference type="SAM" id="MobiDB-lite"/>
    </source>
</evidence>
<proteinExistence type="predicted"/>
<dbReference type="GO" id="GO:0031398">
    <property type="term" value="P:positive regulation of protein ubiquitination"/>
    <property type="evidence" value="ECO:0007669"/>
    <property type="project" value="TreeGrafter"/>
</dbReference>
<gene>
    <name evidence="8" type="ORF">EC973_003442</name>
</gene>
<dbReference type="AlphaFoldDB" id="A0A8H7BMM2"/>
<organism evidence="8 9">
    <name type="scientific">Apophysomyces ossiformis</name>
    <dbReference type="NCBI Taxonomy" id="679940"/>
    <lineage>
        <taxon>Eukaryota</taxon>
        <taxon>Fungi</taxon>
        <taxon>Fungi incertae sedis</taxon>
        <taxon>Mucoromycota</taxon>
        <taxon>Mucoromycotina</taxon>
        <taxon>Mucoromycetes</taxon>
        <taxon>Mucorales</taxon>
        <taxon>Mucorineae</taxon>
        <taxon>Mucoraceae</taxon>
        <taxon>Apophysomyces</taxon>
    </lineage>
</organism>
<dbReference type="OrthoDB" id="10248520at2759"/>
<name>A0A8H7BMM2_9FUNG</name>
<dbReference type="GO" id="GO:0007034">
    <property type="term" value="P:vacuolar transport"/>
    <property type="evidence" value="ECO:0007669"/>
    <property type="project" value="InterPro"/>
</dbReference>
<evidence type="ECO:0000256" key="5">
    <source>
        <dbReference type="PROSITE-ProRule" id="PRU00339"/>
    </source>
</evidence>
<evidence type="ECO:0000256" key="2">
    <source>
        <dbReference type="ARBA" id="ARBA00022692"/>
    </source>
</evidence>
<accession>A0A8H7BMM2</accession>
<keyword evidence="5" id="KW-0802">TPR repeat</keyword>
<dbReference type="PROSITE" id="PS50005">
    <property type="entry name" value="TPR"/>
    <property type="match status" value="1"/>
</dbReference>
<keyword evidence="3 7" id="KW-1133">Transmembrane helix</keyword>
<dbReference type="Pfam" id="PF14559">
    <property type="entry name" value="TPR_19"/>
    <property type="match status" value="1"/>
</dbReference>
<keyword evidence="4 7" id="KW-0472">Membrane</keyword>
<keyword evidence="2 7" id="KW-0812">Transmembrane</keyword>
<comment type="subcellular location">
    <subcellularLocation>
        <location evidence="1">Membrane</location>
        <topology evidence="1">Multi-pass membrane protein</topology>
    </subcellularLocation>
</comment>
<dbReference type="InterPro" id="IPR019325">
    <property type="entry name" value="NEDD4/Bsd2"/>
</dbReference>
<dbReference type="GO" id="GO:0005783">
    <property type="term" value="C:endoplasmic reticulum"/>
    <property type="evidence" value="ECO:0007669"/>
    <property type="project" value="TreeGrafter"/>
</dbReference>
<dbReference type="GO" id="GO:0048471">
    <property type="term" value="C:perinuclear region of cytoplasm"/>
    <property type="evidence" value="ECO:0007669"/>
    <property type="project" value="TreeGrafter"/>
</dbReference>
<dbReference type="EMBL" id="JABAYA010000201">
    <property type="protein sequence ID" value="KAF7722318.1"/>
    <property type="molecule type" value="Genomic_DNA"/>
</dbReference>
<dbReference type="GO" id="GO:0005794">
    <property type="term" value="C:Golgi apparatus"/>
    <property type="evidence" value="ECO:0007669"/>
    <property type="project" value="TreeGrafter"/>
</dbReference>
<feature type="region of interest" description="Disordered" evidence="6">
    <location>
        <begin position="59"/>
        <end position="140"/>
    </location>
</feature>
<dbReference type="Pfam" id="PF12895">
    <property type="entry name" value="ANAPC3"/>
    <property type="match status" value="1"/>
</dbReference>
<dbReference type="Proteomes" id="UP000605846">
    <property type="component" value="Unassembled WGS sequence"/>
</dbReference>
<comment type="caution">
    <text evidence="8">The sequence shown here is derived from an EMBL/GenBank/DDBJ whole genome shotgun (WGS) entry which is preliminary data.</text>
</comment>
<dbReference type="Gene3D" id="1.25.40.10">
    <property type="entry name" value="Tetratricopeptide repeat domain"/>
    <property type="match status" value="3"/>
</dbReference>
<keyword evidence="9" id="KW-1185">Reference proteome</keyword>
<feature type="transmembrane region" description="Helical" evidence="7">
    <location>
        <begin position="253"/>
        <end position="271"/>
    </location>
</feature>
<evidence type="ECO:0000313" key="8">
    <source>
        <dbReference type="EMBL" id="KAF7722318.1"/>
    </source>
</evidence>
<feature type="compositionally biased region" description="Acidic residues" evidence="6">
    <location>
        <begin position="59"/>
        <end position="69"/>
    </location>
</feature>
<dbReference type="SUPFAM" id="SSF48452">
    <property type="entry name" value="TPR-like"/>
    <property type="match status" value="1"/>
</dbReference>
<evidence type="ECO:0008006" key="10">
    <source>
        <dbReference type="Google" id="ProtNLM"/>
    </source>
</evidence>
<dbReference type="InterPro" id="IPR011990">
    <property type="entry name" value="TPR-like_helical_dom_sf"/>
</dbReference>
<evidence type="ECO:0000256" key="3">
    <source>
        <dbReference type="ARBA" id="ARBA00022989"/>
    </source>
</evidence>
<dbReference type="SMART" id="SM00028">
    <property type="entry name" value="TPR"/>
    <property type="match status" value="5"/>
</dbReference>
<sequence>MSTRYQEVSTTEDPLDSSFPSNANLSLAIQGHSADSAHNAFARSRSRSVQQRIDLEETFDENIDDQDSNESERLLNPLTHSPGPKITNTVETPGSRRRNSRPAVLPVTNDGVFSNMSAKPESESKQQDETPPAYEEAAADSTPPYWQTTVIAPLGYDDAILVEGMPVGSIFMFACYLLVSAGFQFVGFLLTYLLHTSHAAKQGSRTGLGITLIQYGFYIRSRGTLLDDTVDGDNSSSELNSSNQNNDESDANVISYFLMILGWLIIIRSVVDYIRARKMEKIISAEPTPESIANFSVTQKPHKFEQAGSGISNEFSRLRQLIPTKKKPTRAMKQETANSVEAWVLMALVYKDLDDLDYRNALSLSERLYGMDKSNEDYKFLYAKSLHLMRDIDGSYLLLRNAKSVPCLNLFARSCLDLGNLQESYERRQALWREGVAALDSAIKQCQEDLPEDHSWGDGMKATVTTRSHTPSLASMYNLLGEFYAKLDNVRGASIQLWKSLDHNRFKLSAYLQLCDISPDIVGFNTQKLPDEIFKDFSVDTTNLKRCTFTPRSPALPSSAVRGIVVPPIDEQLLQSRITGHSRVHMPALRNHYQEISVSQLKSLLCPSKSAPEQDISGIAPSRSELEEHKDRQIESMRKEIEKDKAEEAFKNKHGLHKKPPAEKPQGLRMEMIDVDVDHQDFDILPLLGNPPRVSRVFDEDNFLEAEMAMSLDEPTNGGYSLRGKGKRAAVQDKTMEEASKRRRIQDASLRRYFSQDIPTDNDECSEEIIHAMNRVIAVLRILANGYLCQSRYLCQPAALELQKLNDQQYDTPLVMQTLGKAYYDAGDCETARVFFRHSFAIAPWFCDVVPVYSTCLWYLEDKEELNLLVYKMKENQSHKYEAYIAAGNWSKCAEGGNNASRWFKKAIEENPSGWYAHALLGYEEWEKGSFLASKQHFTDCMIANKRHYLGWYGMATAYLGMDEYVKAKALLKEALRLHQHHPVILFTMAEILYALEEYEDALHFVSQSLKLKPTGVARNLKDKIAKVRCNNHSLE</sequence>
<evidence type="ECO:0000313" key="9">
    <source>
        <dbReference type="Proteomes" id="UP000605846"/>
    </source>
</evidence>
<protein>
    <recommendedName>
        <fullName evidence="10">TPR-like protein</fullName>
    </recommendedName>
</protein>
<feature type="region of interest" description="Disordered" evidence="6">
    <location>
        <begin position="1"/>
        <end position="22"/>
    </location>
</feature>
<dbReference type="PANTHER" id="PTHR13396">
    <property type="entry name" value="NEDD4 FAMILY INTERACTING PROTEIN 1/2"/>
    <property type="match status" value="1"/>
</dbReference>
<feature type="transmembrane region" description="Helical" evidence="7">
    <location>
        <begin position="170"/>
        <end position="194"/>
    </location>
</feature>
<evidence type="ECO:0000256" key="7">
    <source>
        <dbReference type="SAM" id="Phobius"/>
    </source>
</evidence>
<evidence type="ECO:0000256" key="1">
    <source>
        <dbReference type="ARBA" id="ARBA00004141"/>
    </source>
</evidence>
<dbReference type="Pfam" id="PF10176">
    <property type="entry name" value="NEDD4_Bsd2"/>
    <property type="match status" value="1"/>
</dbReference>
<dbReference type="InterPro" id="IPR019734">
    <property type="entry name" value="TPR_rpt"/>
</dbReference>
<dbReference type="PANTHER" id="PTHR13396:SF5">
    <property type="entry name" value="NEDD4 FAMILY INTERACTING PROTEIN"/>
    <property type="match status" value="1"/>
</dbReference>
<feature type="region of interest" description="Disordered" evidence="6">
    <location>
        <begin position="612"/>
        <end position="632"/>
    </location>
</feature>